<dbReference type="AlphaFoldDB" id="R3WZH1"/>
<accession>R3WZH1</accession>
<proteinExistence type="predicted"/>
<name>R3WZH1_9ENTE</name>
<dbReference type="HOGENOM" id="CLU_185193_1_0_9"/>
<comment type="caution">
    <text evidence="1">The sequence shown here is derived from an EMBL/GenBank/DDBJ whole genome shotgun (WGS) entry which is preliminary data.</text>
</comment>
<dbReference type="EMBL" id="AJAT01000009">
    <property type="protein sequence ID" value="EOL47150.1"/>
    <property type="molecule type" value="Genomic_DNA"/>
</dbReference>
<organism evidence="1 2">
    <name type="scientific">Enterococcus phoeniculicola ATCC BAA-412</name>
    <dbReference type="NCBI Taxonomy" id="1158610"/>
    <lineage>
        <taxon>Bacteria</taxon>
        <taxon>Bacillati</taxon>
        <taxon>Bacillota</taxon>
        <taxon>Bacilli</taxon>
        <taxon>Lactobacillales</taxon>
        <taxon>Enterococcaceae</taxon>
        <taxon>Enterococcus</taxon>
    </lineage>
</organism>
<sequence>MDETVFFNQGNAMNTDVDIKALYVAAQIEKDRSGLHKELIIVRDSKNKQYILFEKETFDKLENKESYKIIDYLS</sequence>
<dbReference type="PATRIC" id="fig|1158610.3.peg.655"/>
<evidence type="ECO:0000313" key="1">
    <source>
        <dbReference type="EMBL" id="EOL47150.1"/>
    </source>
</evidence>
<reference evidence="1 2" key="1">
    <citation type="submission" date="2013-02" db="EMBL/GenBank/DDBJ databases">
        <title>The Genome Sequence of Enterococcus phoeniculicola BAA-412.</title>
        <authorList>
            <consortium name="The Broad Institute Genome Sequencing Platform"/>
            <consortium name="The Broad Institute Genome Sequencing Center for Infectious Disease"/>
            <person name="Earl A.M."/>
            <person name="Gilmore M.S."/>
            <person name="Lebreton F."/>
            <person name="Walker B."/>
            <person name="Young S.K."/>
            <person name="Zeng Q."/>
            <person name="Gargeya S."/>
            <person name="Fitzgerald M."/>
            <person name="Haas B."/>
            <person name="Abouelleil A."/>
            <person name="Alvarado L."/>
            <person name="Arachchi H.M."/>
            <person name="Berlin A.M."/>
            <person name="Chapman S.B."/>
            <person name="Dewar J."/>
            <person name="Goldberg J."/>
            <person name="Griggs A."/>
            <person name="Gujja S."/>
            <person name="Hansen M."/>
            <person name="Howarth C."/>
            <person name="Imamovic A."/>
            <person name="Larimer J."/>
            <person name="McCowan C."/>
            <person name="Murphy C."/>
            <person name="Neiman D."/>
            <person name="Pearson M."/>
            <person name="Priest M."/>
            <person name="Roberts A."/>
            <person name="Saif S."/>
            <person name="Shea T."/>
            <person name="Sisk P."/>
            <person name="Sykes S."/>
            <person name="Wortman J."/>
            <person name="Nusbaum C."/>
            <person name="Birren B."/>
        </authorList>
    </citation>
    <scope>NUCLEOTIDE SEQUENCE [LARGE SCALE GENOMIC DNA]</scope>
    <source>
        <strain evidence="1 2">ATCC BAA-412</strain>
    </source>
</reference>
<protein>
    <submittedName>
        <fullName evidence="1">Uncharacterized protein</fullName>
    </submittedName>
</protein>
<evidence type="ECO:0000313" key="2">
    <source>
        <dbReference type="Proteomes" id="UP000013785"/>
    </source>
</evidence>
<dbReference type="RefSeq" id="WP_010767354.1">
    <property type="nucleotide sequence ID" value="NZ_ASWE01000004.1"/>
</dbReference>
<dbReference type="Proteomes" id="UP000013785">
    <property type="component" value="Unassembled WGS sequence"/>
</dbReference>
<dbReference type="OrthoDB" id="2200000at2"/>
<dbReference type="eggNOG" id="ENOG502ZGW6">
    <property type="taxonomic scope" value="Bacteria"/>
</dbReference>
<gene>
    <name evidence="1" type="ORF">UC3_00681</name>
</gene>
<keyword evidence="2" id="KW-1185">Reference proteome</keyword>